<evidence type="ECO:0000256" key="1">
    <source>
        <dbReference type="SAM" id="Phobius"/>
    </source>
</evidence>
<proteinExistence type="predicted"/>
<sequence length="104" mass="11591">MMSRPGGKHRSYPTADALVALRNSRLWETQAQRSTGAERDHALWAASQWSGTYQMIMTTAPGTRRVPLRRGAVEKTSVASYVYLVVVGGMMLFFLGSSVWRLLT</sequence>
<keyword evidence="1" id="KW-0472">Membrane</keyword>
<accession>A0ABR4Z0E2</accession>
<name>A0ABR4Z0E2_9MYCO</name>
<organism evidence="2 3">
    <name type="scientific">Mycolicibacterium setense</name>
    <dbReference type="NCBI Taxonomy" id="431269"/>
    <lineage>
        <taxon>Bacteria</taxon>
        <taxon>Bacillati</taxon>
        <taxon>Actinomycetota</taxon>
        <taxon>Actinomycetes</taxon>
        <taxon>Mycobacteriales</taxon>
        <taxon>Mycobacteriaceae</taxon>
        <taxon>Mycolicibacterium</taxon>
    </lineage>
</organism>
<dbReference type="EMBL" id="JTLZ01000002">
    <property type="protein sequence ID" value="KHO27952.1"/>
    <property type="molecule type" value="Genomic_DNA"/>
</dbReference>
<protein>
    <recommendedName>
        <fullName evidence="4">DUF1508 domain-containing protein</fullName>
    </recommendedName>
</protein>
<feature type="transmembrane region" description="Helical" evidence="1">
    <location>
        <begin position="78"/>
        <end position="100"/>
    </location>
</feature>
<evidence type="ECO:0000313" key="2">
    <source>
        <dbReference type="EMBL" id="KHO27952.1"/>
    </source>
</evidence>
<keyword evidence="1" id="KW-0812">Transmembrane</keyword>
<reference evidence="2 3" key="1">
    <citation type="submission" date="2014-11" db="EMBL/GenBank/DDBJ databases">
        <title>Mycobacterium setense Manresensis Genome.</title>
        <authorList>
            <person name="Rech G."/>
            <person name="Sumoy L."/>
        </authorList>
    </citation>
    <scope>NUCLEOTIDE SEQUENCE [LARGE SCALE GENOMIC DNA]</scope>
    <source>
        <strain evidence="2 3">Manresensis</strain>
    </source>
</reference>
<comment type="caution">
    <text evidence="2">The sequence shown here is derived from an EMBL/GenBank/DDBJ whole genome shotgun (WGS) entry which is preliminary data.</text>
</comment>
<evidence type="ECO:0000313" key="3">
    <source>
        <dbReference type="Proteomes" id="UP000031004"/>
    </source>
</evidence>
<evidence type="ECO:0008006" key="4">
    <source>
        <dbReference type="Google" id="ProtNLM"/>
    </source>
</evidence>
<dbReference type="Proteomes" id="UP000031004">
    <property type="component" value="Unassembled WGS sequence"/>
</dbReference>
<keyword evidence="3" id="KW-1185">Reference proteome</keyword>
<keyword evidence="1" id="KW-1133">Transmembrane helix</keyword>
<gene>
    <name evidence="2" type="ORF">QQ44_03880</name>
</gene>